<dbReference type="PANTHER" id="PTHR37811">
    <property type="entry name" value="BLL5343 PROTEIN"/>
    <property type="match status" value="1"/>
</dbReference>
<name>A0A1H8H9D1_9SPHN</name>
<organism evidence="2 3">
    <name type="scientific">Sphingomonas gellani</name>
    <dbReference type="NCBI Taxonomy" id="1166340"/>
    <lineage>
        <taxon>Bacteria</taxon>
        <taxon>Pseudomonadati</taxon>
        <taxon>Pseudomonadota</taxon>
        <taxon>Alphaproteobacteria</taxon>
        <taxon>Sphingomonadales</taxon>
        <taxon>Sphingomonadaceae</taxon>
        <taxon>Sphingomonas</taxon>
    </lineage>
</organism>
<dbReference type="InterPro" id="IPR052936">
    <property type="entry name" value="Jasmonate_Hydroxylase-like"/>
</dbReference>
<keyword evidence="2" id="KW-0503">Monooxygenase</keyword>
<keyword evidence="3" id="KW-1185">Reference proteome</keyword>
<keyword evidence="2" id="KW-0560">Oxidoreductase</keyword>
<dbReference type="AlphaFoldDB" id="A0A1H8H9D1"/>
<evidence type="ECO:0000259" key="1">
    <source>
        <dbReference type="Pfam" id="PF03992"/>
    </source>
</evidence>
<proteinExistence type="predicted"/>
<evidence type="ECO:0000313" key="2">
    <source>
        <dbReference type="EMBL" id="SEN52941.1"/>
    </source>
</evidence>
<protein>
    <submittedName>
        <fullName evidence="2">Heme-degrading monooxygenase HmoA</fullName>
    </submittedName>
</protein>
<dbReference type="SUPFAM" id="SSF54909">
    <property type="entry name" value="Dimeric alpha+beta barrel"/>
    <property type="match status" value="1"/>
</dbReference>
<reference evidence="3" key="1">
    <citation type="submission" date="2016-10" db="EMBL/GenBank/DDBJ databases">
        <authorList>
            <person name="Varghese N."/>
            <person name="Submissions S."/>
        </authorList>
    </citation>
    <scope>NUCLEOTIDE SEQUENCE [LARGE SCALE GENOMIC DNA]</scope>
    <source>
        <strain evidence="3">S6-262</strain>
    </source>
</reference>
<dbReference type="Proteomes" id="UP000199206">
    <property type="component" value="Unassembled WGS sequence"/>
</dbReference>
<dbReference type="PANTHER" id="PTHR37811:SF2">
    <property type="entry name" value="ABM DOMAIN-CONTAINING PROTEIN"/>
    <property type="match status" value="1"/>
</dbReference>
<dbReference type="Gene3D" id="3.30.70.100">
    <property type="match status" value="1"/>
</dbReference>
<dbReference type="EMBL" id="FOCF01000008">
    <property type="protein sequence ID" value="SEN52941.1"/>
    <property type="molecule type" value="Genomic_DNA"/>
</dbReference>
<accession>A0A1H8H9D1</accession>
<gene>
    <name evidence="2" type="ORF">SAMN05192583_2978</name>
</gene>
<dbReference type="RefSeq" id="WP_093666502.1">
    <property type="nucleotide sequence ID" value="NZ_FOCF01000008.1"/>
</dbReference>
<sequence>MDDHQPADRTGQTAVIFVSRRNGLDEAGYAAAAARMDALAATQPGYRGVESARDVHGFGITVSYWADDAAARAWRDQAEHAATRAAGREGWYDAYSVTVATVTRTYSWERD</sequence>
<dbReference type="GO" id="GO:0004497">
    <property type="term" value="F:monooxygenase activity"/>
    <property type="evidence" value="ECO:0007669"/>
    <property type="project" value="UniProtKB-KW"/>
</dbReference>
<dbReference type="InterPro" id="IPR007138">
    <property type="entry name" value="ABM_dom"/>
</dbReference>
<dbReference type="Pfam" id="PF03992">
    <property type="entry name" value="ABM"/>
    <property type="match status" value="1"/>
</dbReference>
<feature type="domain" description="ABM" evidence="1">
    <location>
        <begin position="18"/>
        <end position="85"/>
    </location>
</feature>
<evidence type="ECO:0000313" key="3">
    <source>
        <dbReference type="Proteomes" id="UP000199206"/>
    </source>
</evidence>
<dbReference type="InterPro" id="IPR011008">
    <property type="entry name" value="Dimeric_a/b-barrel"/>
</dbReference>